<sequence>MAFLTPASLATSHAPHMLASLLGGSGPMQAQGDQSGSGTWQPAAQSQQSNNKATEITAATAASTSATASPKAASSSGGGEGGRQGEPQPAPRKLPGLGKGGSALKALQARAEALEAQRQADEAAAEAAARGWALWRPASPPGRGSWRSGQPTGTQATMLPA</sequence>
<evidence type="ECO:0000313" key="2">
    <source>
        <dbReference type="EMBL" id="GFH18666.1"/>
    </source>
</evidence>
<evidence type="ECO:0000256" key="1">
    <source>
        <dbReference type="SAM" id="MobiDB-lite"/>
    </source>
</evidence>
<name>A0A699ZHY0_HAELA</name>
<feature type="compositionally biased region" description="Polar residues" evidence="1">
    <location>
        <begin position="31"/>
        <end position="52"/>
    </location>
</feature>
<gene>
    <name evidence="2" type="ORF">HaLaN_15506</name>
</gene>
<dbReference type="Proteomes" id="UP000485058">
    <property type="component" value="Unassembled WGS sequence"/>
</dbReference>
<accession>A0A699ZHY0</accession>
<comment type="caution">
    <text evidence="2">The sequence shown here is derived from an EMBL/GenBank/DDBJ whole genome shotgun (WGS) entry which is preliminary data.</text>
</comment>
<dbReference type="AlphaFoldDB" id="A0A699ZHY0"/>
<dbReference type="EMBL" id="BLLF01001335">
    <property type="protein sequence ID" value="GFH18666.1"/>
    <property type="molecule type" value="Genomic_DNA"/>
</dbReference>
<proteinExistence type="predicted"/>
<feature type="compositionally biased region" description="Polar residues" evidence="1">
    <location>
        <begin position="147"/>
        <end position="161"/>
    </location>
</feature>
<feature type="region of interest" description="Disordered" evidence="1">
    <location>
        <begin position="122"/>
        <end position="161"/>
    </location>
</feature>
<organism evidence="2 3">
    <name type="scientific">Haematococcus lacustris</name>
    <name type="common">Green alga</name>
    <name type="synonym">Haematococcus pluvialis</name>
    <dbReference type="NCBI Taxonomy" id="44745"/>
    <lineage>
        <taxon>Eukaryota</taxon>
        <taxon>Viridiplantae</taxon>
        <taxon>Chlorophyta</taxon>
        <taxon>core chlorophytes</taxon>
        <taxon>Chlorophyceae</taxon>
        <taxon>CS clade</taxon>
        <taxon>Chlamydomonadales</taxon>
        <taxon>Haematococcaceae</taxon>
        <taxon>Haematococcus</taxon>
    </lineage>
</organism>
<keyword evidence="3" id="KW-1185">Reference proteome</keyword>
<protein>
    <submittedName>
        <fullName evidence="2">Uncharacterized protein</fullName>
    </submittedName>
</protein>
<feature type="region of interest" description="Disordered" evidence="1">
    <location>
        <begin position="19"/>
        <end position="102"/>
    </location>
</feature>
<evidence type="ECO:0000313" key="3">
    <source>
        <dbReference type="Proteomes" id="UP000485058"/>
    </source>
</evidence>
<feature type="compositionally biased region" description="Low complexity" evidence="1">
    <location>
        <begin position="53"/>
        <end position="75"/>
    </location>
</feature>
<reference evidence="2 3" key="1">
    <citation type="submission" date="2020-02" db="EMBL/GenBank/DDBJ databases">
        <title>Draft genome sequence of Haematococcus lacustris strain NIES-144.</title>
        <authorList>
            <person name="Morimoto D."/>
            <person name="Nakagawa S."/>
            <person name="Yoshida T."/>
            <person name="Sawayama S."/>
        </authorList>
    </citation>
    <scope>NUCLEOTIDE SEQUENCE [LARGE SCALE GENOMIC DNA]</scope>
    <source>
        <strain evidence="2 3">NIES-144</strain>
    </source>
</reference>